<sequence length="349" mass="39244">MPLIAQNPVPRVILGLMTFGKDESKGARITSLDEFNKHLDYFQQQGFNEVDTARLYIGGAQEAFTAAAKWKERGLTLATKVYPYTPGIHKPDALREHFETSLKELGTNQVDIFYLHAADRSVPFDETLEAVNELHKEGKFVQLGLSNFTAFEVAEVVTLCNERGWVRPTIYQGMYNAITRSIETELIPACKRYGIDIVVYNPLAGGILSGKYKTKDVPAEGRYSDTAASGSLYRKRYFRDATFEALSIIEPVAQKHGLTLPETALRWIHHHSKLNIKDGRDGIIVGVSSFAQLESNLKDVQKGPLPEEVIEALDKAWLAAKATTPDYWHLDLKYTYNTQEALFKRKSKA</sequence>
<keyword evidence="1" id="KW-0560">Oxidoreductase</keyword>
<evidence type="ECO:0000313" key="4">
    <source>
        <dbReference type="EMBL" id="RDW89875.1"/>
    </source>
</evidence>
<evidence type="ECO:0000259" key="3">
    <source>
        <dbReference type="Pfam" id="PF00248"/>
    </source>
</evidence>
<comment type="similarity">
    <text evidence="2">Belongs to the aldo/keto reductase family. Aldo/keto reductase 2 subfamily.</text>
</comment>
<dbReference type="EMBL" id="PVWQ01000002">
    <property type="protein sequence ID" value="RDW89875.1"/>
    <property type="molecule type" value="Genomic_DNA"/>
</dbReference>
<dbReference type="PANTHER" id="PTHR43364">
    <property type="entry name" value="NADH-SPECIFIC METHYLGLYOXAL REDUCTASE-RELATED"/>
    <property type="match status" value="1"/>
</dbReference>
<accession>A0A3D8SUB4</accession>
<dbReference type="GO" id="GO:0016491">
    <property type="term" value="F:oxidoreductase activity"/>
    <property type="evidence" value="ECO:0007669"/>
    <property type="project" value="UniProtKB-KW"/>
</dbReference>
<dbReference type="STRING" id="1810919.A0A3D8SUB4"/>
<protein>
    <recommendedName>
        <fullName evidence="3">NADP-dependent oxidoreductase domain-containing protein</fullName>
    </recommendedName>
</protein>
<evidence type="ECO:0000313" key="5">
    <source>
        <dbReference type="Proteomes" id="UP000256690"/>
    </source>
</evidence>
<name>A0A3D8SUB4_9EURO</name>
<dbReference type="AlphaFoldDB" id="A0A3D8SUB4"/>
<organism evidence="4 5">
    <name type="scientific">Aspergillus mulundensis</name>
    <dbReference type="NCBI Taxonomy" id="1810919"/>
    <lineage>
        <taxon>Eukaryota</taxon>
        <taxon>Fungi</taxon>
        <taxon>Dikarya</taxon>
        <taxon>Ascomycota</taxon>
        <taxon>Pezizomycotina</taxon>
        <taxon>Eurotiomycetes</taxon>
        <taxon>Eurotiomycetidae</taxon>
        <taxon>Eurotiales</taxon>
        <taxon>Aspergillaceae</taxon>
        <taxon>Aspergillus</taxon>
        <taxon>Aspergillus subgen. Nidulantes</taxon>
    </lineage>
</organism>
<comment type="caution">
    <text evidence="4">The sequence shown here is derived from an EMBL/GenBank/DDBJ whole genome shotgun (WGS) entry which is preliminary data.</text>
</comment>
<dbReference type="InterPro" id="IPR036812">
    <property type="entry name" value="NAD(P)_OxRdtase_dom_sf"/>
</dbReference>
<evidence type="ECO:0000256" key="2">
    <source>
        <dbReference type="ARBA" id="ARBA00038157"/>
    </source>
</evidence>
<dbReference type="CDD" id="cd19075">
    <property type="entry name" value="AKR_AKR7A1-5"/>
    <property type="match status" value="1"/>
</dbReference>
<dbReference type="InterPro" id="IPR023210">
    <property type="entry name" value="NADP_OxRdtase_dom"/>
</dbReference>
<evidence type="ECO:0000256" key="1">
    <source>
        <dbReference type="ARBA" id="ARBA00023002"/>
    </source>
</evidence>
<dbReference type="Proteomes" id="UP000256690">
    <property type="component" value="Unassembled WGS sequence"/>
</dbReference>
<dbReference type="SUPFAM" id="SSF51430">
    <property type="entry name" value="NAD(P)-linked oxidoreductase"/>
    <property type="match status" value="1"/>
</dbReference>
<proteinExistence type="inferred from homology"/>
<feature type="domain" description="NADP-dependent oxidoreductase" evidence="3">
    <location>
        <begin position="12"/>
        <end position="317"/>
    </location>
</feature>
<keyword evidence="5" id="KW-1185">Reference proteome</keyword>
<dbReference type="GeneID" id="38112020"/>
<dbReference type="OrthoDB" id="2310150at2759"/>
<dbReference type="RefSeq" id="XP_026606829.1">
    <property type="nucleotide sequence ID" value="XM_026743666.1"/>
</dbReference>
<dbReference type="Gene3D" id="3.20.20.100">
    <property type="entry name" value="NADP-dependent oxidoreductase domain"/>
    <property type="match status" value="1"/>
</dbReference>
<gene>
    <name evidence="4" type="ORF">DSM5745_01650</name>
</gene>
<reference evidence="4 5" key="1">
    <citation type="journal article" date="2018" name="IMA Fungus">
        <title>IMA Genome-F 9: Draft genome sequence of Annulohypoxylon stygium, Aspergillus mulundensis, Berkeleyomyces basicola (syn. Thielaviopsis basicola), Ceratocystis smalleyi, two Cercospora beticola strains, Coleophoma cylindrospora, Fusarium fracticaudum, Phialophora cf. hyalina, and Morchella septimelata.</title>
        <authorList>
            <person name="Wingfield B.D."/>
            <person name="Bills G.F."/>
            <person name="Dong Y."/>
            <person name="Huang W."/>
            <person name="Nel W.J."/>
            <person name="Swalarsk-Parry B.S."/>
            <person name="Vaghefi N."/>
            <person name="Wilken P.M."/>
            <person name="An Z."/>
            <person name="de Beer Z.W."/>
            <person name="De Vos L."/>
            <person name="Chen L."/>
            <person name="Duong T.A."/>
            <person name="Gao Y."/>
            <person name="Hammerbacher A."/>
            <person name="Kikkert J.R."/>
            <person name="Li Y."/>
            <person name="Li H."/>
            <person name="Li K."/>
            <person name="Li Q."/>
            <person name="Liu X."/>
            <person name="Ma X."/>
            <person name="Naidoo K."/>
            <person name="Pethybridge S.J."/>
            <person name="Sun J."/>
            <person name="Steenkamp E.T."/>
            <person name="van der Nest M.A."/>
            <person name="van Wyk S."/>
            <person name="Wingfield M.J."/>
            <person name="Xiong C."/>
            <person name="Yue Q."/>
            <person name="Zhang X."/>
        </authorList>
    </citation>
    <scope>NUCLEOTIDE SEQUENCE [LARGE SCALE GENOMIC DNA]</scope>
    <source>
        <strain evidence="4 5">DSM 5745</strain>
    </source>
</reference>
<dbReference type="InterPro" id="IPR050523">
    <property type="entry name" value="AKR_Detox_Biosynth"/>
</dbReference>
<dbReference type="Pfam" id="PF00248">
    <property type="entry name" value="Aldo_ket_red"/>
    <property type="match status" value="1"/>
</dbReference>
<dbReference type="PANTHER" id="PTHR43364:SF4">
    <property type="entry name" value="NAD(P)-LINKED OXIDOREDUCTASE SUPERFAMILY PROTEIN"/>
    <property type="match status" value="1"/>
</dbReference>